<dbReference type="RefSeq" id="WP_132858471.1">
    <property type="nucleotide sequence ID" value="NZ_SMGR01000001.1"/>
</dbReference>
<feature type="transmembrane region" description="Helical" evidence="2">
    <location>
        <begin position="364"/>
        <end position="381"/>
    </location>
</feature>
<feature type="transmembrane region" description="Helical" evidence="2">
    <location>
        <begin position="179"/>
        <end position="200"/>
    </location>
</feature>
<dbReference type="InterPro" id="IPR011853">
    <property type="entry name" value="TRAP_DctM-Dct_fused"/>
</dbReference>
<feature type="transmembrane region" description="Helical" evidence="2">
    <location>
        <begin position="122"/>
        <end position="139"/>
    </location>
</feature>
<sequence>MTNAIDKVFERAILVVAFVVGFFHLLNVSGIFVLSTRDIRIFHLMMMLVLLFLSHPAAKRFKDTNADRFLRISLIAISVASCVYLMTRWKDIAFSGGETVPMDAWVGIVVIALVLEAARRGVGLVLAIICFVFFAYPFYSPYLPGVLNGRGYSLTRMSEFLTTTSQGIFGIPLGVSSTYIILFSIYGAFLSNFGAGDFFFKLASRLTRGMRAAGAKTAVLFSTLLGMISGSAAGNVAVTGTLTIPMMKKEGYQPHQAGAIEAVVSTGGQIMPPVMGAAAFIMAEVVGTPYSNVMQAALIPALLFFTSLLFVVHLQAGKNGLTPTAITDEDDEPIWKILLKGGQYIVPFVTLITMMLNGYSPFKASFYSILVLLGCHVLWTRRINAELLTKSAKAVTEGAKAVVPIAIACAAAGIIAGTLGITGLGSKISGLIVSASGGVILIALLLTMLTAIILGMGLPTTAAYLVLATVVAPALAKMGVPLLTAHLFVFFYGCVSTITPPVALASYVAAGIAGADINRVGWTAFAFGITCYILPFMFVFGQALMMQGSWAEILLAVLSGGVGVLGIAMAVVGFAHVPLALHWRVLAAVAGIALLSQGWISDLVGLAAMAAVWFTSKSQEKGAAAAPTKKEA</sequence>
<dbReference type="GO" id="GO:0005886">
    <property type="term" value="C:plasma membrane"/>
    <property type="evidence" value="ECO:0007669"/>
    <property type="project" value="UniProtKB-SubCell"/>
</dbReference>
<feature type="transmembrane region" description="Helical" evidence="2">
    <location>
        <begin position="39"/>
        <end position="57"/>
    </location>
</feature>
<keyword evidence="1" id="KW-1003">Cell membrane</keyword>
<keyword evidence="2" id="KW-1133">Transmembrane helix</keyword>
<evidence type="ECO:0000256" key="2">
    <source>
        <dbReference type="SAM" id="Phobius"/>
    </source>
</evidence>
<evidence type="ECO:0000313" key="4">
    <source>
        <dbReference type="EMBL" id="TCL08336.1"/>
    </source>
</evidence>
<feature type="transmembrane region" description="Helical" evidence="2">
    <location>
        <begin position="431"/>
        <end position="456"/>
    </location>
</feature>
<keyword evidence="1" id="KW-0997">Cell inner membrane</keyword>
<feature type="transmembrane region" description="Helical" evidence="2">
    <location>
        <begin position="337"/>
        <end position="357"/>
    </location>
</feature>
<comment type="caution">
    <text evidence="4">The sequence shown here is derived from an EMBL/GenBank/DDBJ whole genome shotgun (WGS) entry which is preliminary data.</text>
</comment>
<name>A0A4R1NJA8_9RHOB</name>
<comment type="subcellular location">
    <subcellularLocation>
        <location evidence="1">Cell inner membrane</location>
        <topology evidence="1">Multi-pass membrane protein</topology>
    </subcellularLocation>
</comment>
<feature type="transmembrane region" description="Helical" evidence="2">
    <location>
        <begin position="92"/>
        <end position="115"/>
    </location>
</feature>
<dbReference type="InterPro" id="IPR010656">
    <property type="entry name" value="DctM"/>
</dbReference>
<accession>A0A4R1NJA8</accession>
<keyword evidence="2" id="KW-0812">Transmembrane</keyword>
<evidence type="ECO:0000259" key="3">
    <source>
        <dbReference type="Pfam" id="PF06808"/>
    </source>
</evidence>
<evidence type="ECO:0000313" key="5">
    <source>
        <dbReference type="Proteomes" id="UP000295673"/>
    </source>
</evidence>
<comment type="function">
    <text evidence="1">Part of the tripartite ATP-independent periplasmic (TRAP) transport system.</text>
</comment>
<feature type="transmembrane region" description="Helical" evidence="2">
    <location>
        <begin position="297"/>
        <end position="317"/>
    </location>
</feature>
<dbReference type="GO" id="GO:0022857">
    <property type="term" value="F:transmembrane transporter activity"/>
    <property type="evidence" value="ECO:0007669"/>
    <property type="project" value="UniProtKB-UniRule"/>
</dbReference>
<feature type="domain" description="TRAP C4-dicarboxylate transport system permease DctM subunit" evidence="3">
    <location>
        <begin position="109"/>
        <end position="549"/>
    </location>
</feature>
<reference evidence="4 5" key="1">
    <citation type="submission" date="2019-03" db="EMBL/GenBank/DDBJ databases">
        <title>Genomic Encyclopedia of Archaeal and Bacterial Type Strains, Phase II (KMG-II): from individual species to whole genera.</title>
        <authorList>
            <person name="Goeker M."/>
        </authorList>
    </citation>
    <scope>NUCLEOTIDE SEQUENCE [LARGE SCALE GENOMIC DNA]</scope>
    <source>
        <strain evidence="4 5">DSM 26433</strain>
    </source>
</reference>
<keyword evidence="1" id="KW-0813">Transport</keyword>
<gene>
    <name evidence="4" type="ORF">BXY66_0373</name>
</gene>
<feature type="transmembrane region" description="Helical" evidence="2">
    <location>
        <begin position="401"/>
        <end position="424"/>
    </location>
</feature>
<dbReference type="OrthoDB" id="9759894at2"/>
<proteinExistence type="predicted"/>
<feature type="transmembrane region" description="Helical" evidence="2">
    <location>
        <begin position="581"/>
        <end position="614"/>
    </location>
</feature>
<feature type="transmembrane region" description="Helical" evidence="2">
    <location>
        <begin position="12"/>
        <end position="33"/>
    </location>
</feature>
<dbReference type="NCBIfam" id="TIGR02123">
    <property type="entry name" value="TRAP_fused"/>
    <property type="match status" value="1"/>
</dbReference>
<feature type="transmembrane region" description="Helical" evidence="2">
    <location>
        <begin position="553"/>
        <end position="575"/>
    </location>
</feature>
<dbReference type="PANTHER" id="PTHR43849:SF2">
    <property type="entry name" value="BLL3936 PROTEIN"/>
    <property type="match status" value="1"/>
</dbReference>
<dbReference type="AlphaFoldDB" id="A0A4R1NJA8"/>
<dbReference type="Pfam" id="PF06808">
    <property type="entry name" value="DctM"/>
    <property type="match status" value="1"/>
</dbReference>
<feature type="transmembrane region" description="Helical" evidence="2">
    <location>
        <begin position="487"/>
        <end position="510"/>
    </location>
</feature>
<protein>
    <submittedName>
        <fullName evidence="4">TRAP transporter 4TM/12TM fusion protein</fullName>
    </submittedName>
</protein>
<feature type="transmembrane region" description="Helical" evidence="2">
    <location>
        <begin position="270"/>
        <end position="290"/>
    </location>
</feature>
<dbReference type="EMBL" id="SMGR01000001">
    <property type="protein sequence ID" value="TCL08336.1"/>
    <property type="molecule type" value="Genomic_DNA"/>
</dbReference>
<feature type="transmembrane region" description="Helical" evidence="2">
    <location>
        <begin position="220"/>
        <end position="244"/>
    </location>
</feature>
<dbReference type="Proteomes" id="UP000295673">
    <property type="component" value="Unassembled WGS sequence"/>
</dbReference>
<keyword evidence="5" id="KW-1185">Reference proteome</keyword>
<feature type="transmembrane region" description="Helical" evidence="2">
    <location>
        <begin position="69"/>
        <end position="86"/>
    </location>
</feature>
<feature type="transmembrane region" description="Helical" evidence="2">
    <location>
        <begin position="462"/>
        <end position="480"/>
    </location>
</feature>
<feature type="transmembrane region" description="Helical" evidence="2">
    <location>
        <begin position="522"/>
        <end position="541"/>
    </location>
</feature>
<dbReference type="PANTHER" id="PTHR43849">
    <property type="entry name" value="BLL3936 PROTEIN"/>
    <property type="match status" value="1"/>
</dbReference>
<organism evidence="4 5">
    <name type="scientific">Shimia isoporae</name>
    <dbReference type="NCBI Taxonomy" id="647720"/>
    <lineage>
        <taxon>Bacteria</taxon>
        <taxon>Pseudomonadati</taxon>
        <taxon>Pseudomonadota</taxon>
        <taxon>Alphaproteobacteria</taxon>
        <taxon>Rhodobacterales</taxon>
        <taxon>Roseobacteraceae</taxon>
    </lineage>
</organism>
<evidence type="ECO:0000256" key="1">
    <source>
        <dbReference type="RuleBase" id="RU369079"/>
    </source>
</evidence>
<keyword evidence="2" id="KW-0472">Membrane</keyword>